<proteinExistence type="predicted"/>
<name>A0ACB9Q508_BAUVA</name>
<protein>
    <submittedName>
        <fullName evidence="1">Uncharacterized protein</fullName>
    </submittedName>
</protein>
<dbReference type="EMBL" id="CM039426">
    <property type="protein sequence ID" value="KAI4356065.1"/>
    <property type="molecule type" value="Genomic_DNA"/>
</dbReference>
<organism evidence="1 2">
    <name type="scientific">Bauhinia variegata</name>
    <name type="common">Purple orchid tree</name>
    <name type="synonym">Phanera variegata</name>
    <dbReference type="NCBI Taxonomy" id="167791"/>
    <lineage>
        <taxon>Eukaryota</taxon>
        <taxon>Viridiplantae</taxon>
        <taxon>Streptophyta</taxon>
        <taxon>Embryophyta</taxon>
        <taxon>Tracheophyta</taxon>
        <taxon>Spermatophyta</taxon>
        <taxon>Magnoliopsida</taxon>
        <taxon>eudicotyledons</taxon>
        <taxon>Gunneridae</taxon>
        <taxon>Pentapetalae</taxon>
        <taxon>rosids</taxon>
        <taxon>fabids</taxon>
        <taxon>Fabales</taxon>
        <taxon>Fabaceae</taxon>
        <taxon>Cercidoideae</taxon>
        <taxon>Cercideae</taxon>
        <taxon>Bauhiniinae</taxon>
        <taxon>Bauhinia</taxon>
    </lineage>
</organism>
<comment type="caution">
    <text evidence="1">The sequence shown here is derived from an EMBL/GenBank/DDBJ whole genome shotgun (WGS) entry which is preliminary data.</text>
</comment>
<keyword evidence="2" id="KW-1185">Reference proteome</keyword>
<evidence type="ECO:0000313" key="2">
    <source>
        <dbReference type="Proteomes" id="UP000828941"/>
    </source>
</evidence>
<evidence type="ECO:0000313" key="1">
    <source>
        <dbReference type="EMBL" id="KAI4356065.1"/>
    </source>
</evidence>
<sequence length="936" mass="107293">MASSSFNVPRRKYDVFISFRGEDTRRDPSTVRYQKRCYEDAFTRHEKFGHNSFKIERWRTSLKKVANLSGIDSSKFETDAELVEKIVDCVRVKMKNIMLQNDSTELIGSHERIKELELLLCKRLQDVEIIGIWGMGGIGKTTMASLLFKKLSHGYEGYYILENVRKQLGKYEKTELKNKLISKLLGEDLDITMPVGLPDHSSLHPTIGLRDLQDKALITISSNGEVSMHDLIQEMARQIVREESPNDPGKRRHLWDQDEIYKVLKNNLGTGVIESISLQSWRGKEIQLDPKAFKKMVNLKIFKFQCRYGLLMSDKIHNSLPKELNYFKWEVYPSNSPPSKVCLKILVENHMRDSTVERLWDESQDLGNSKQIDLFGSRDLEELPDKSMASKHKIFDLSFCFSLHLDHPSTLSNHNLLELILFACQDLQRTHVWLSLLPQLNSLLTVVKKFHLLTTFGLLNSLRVLNFSQSNVVSWPESIKHLRNLEQLCLRCCSRLRSIPELPPSIRILDVSYCISLESLFTSNFSMAHLPNLRYLYLRGCSRLRSIPELPPSIRILDVSYCISLETLFTSNFSMAHFPNLEHLYLRGCSRLRSIPELPPSIKILDVSYCISLETLFTSNFSMVHLPNLRYLCLLGCSRLRSIPELPPSIRILDVSYCISLENLFTSNFSMAHFPNLEYLYLRGCSRLRSIPELPPSIRILDVSYCISLETLFTSNFSMAHFPNLEHLYLRGCSRLRSIPELPPSIRILDASYCASLETLFTSNFSMAHLPNLEHLCLGGCSRLRSIPELPPSIRILDVSYCTSLETLFTSNFSMAHFPNLEHLYLRGCSRLRSIPELPPSIRILDASYCASLETLFTSNFSMAHLPNLEHLCLGGCSRLRSIPELPPSIRILDVSYCTSLETLFTSNFSMAHLPNLEHLYLLGCSSVYTRASIFP</sequence>
<accession>A0ACB9Q508</accession>
<dbReference type="Proteomes" id="UP000828941">
    <property type="component" value="Chromosome 1"/>
</dbReference>
<gene>
    <name evidence="1" type="ORF">L6164_000116</name>
</gene>
<reference evidence="1 2" key="1">
    <citation type="journal article" date="2022" name="DNA Res.">
        <title>Chromosomal-level genome assembly of the orchid tree Bauhinia variegata (Leguminosae; Cercidoideae) supports the allotetraploid origin hypothesis of Bauhinia.</title>
        <authorList>
            <person name="Zhong Y."/>
            <person name="Chen Y."/>
            <person name="Zheng D."/>
            <person name="Pang J."/>
            <person name="Liu Y."/>
            <person name="Luo S."/>
            <person name="Meng S."/>
            <person name="Qian L."/>
            <person name="Wei D."/>
            <person name="Dai S."/>
            <person name="Zhou R."/>
        </authorList>
    </citation>
    <scope>NUCLEOTIDE SEQUENCE [LARGE SCALE GENOMIC DNA]</scope>
    <source>
        <strain evidence="1">BV-YZ2020</strain>
    </source>
</reference>